<organism evidence="1 2">
    <name type="scientific">Candidatus Doudnabacteria bacterium RIFCSPLOWO2_02_FULL_48_13</name>
    <dbReference type="NCBI Taxonomy" id="1817845"/>
    <lineage>
        <taxon>Bacteria</taxon>
        <taxon>Candidatus Doudnaibacteriota</taxon>
    </lineage>
</organism>
<evidence type="ECO:0000313" key="1">
    <source>
        <dbReference type="EMBL" id="OGE98854.1"/>
    </source>
</evidence>
<name>A0A1F5Q9I1_9BACT</name>
<gene>
    <name evidence="1" type="ORF">A3J05_03110</name>
</gene>
<reference evidence="1 2" key="1">
    <citation type="journal article" date="2016" name="Nat. Commun.">
        <title>Thousands of microbial genomes shed light on interconnected biogeochemical processes in an aquifer system.</title>
        <authorList>
            <person name="Anantharaman K."/>
            <person name="Brown C.T."/>
            <person name="Hug L.A."/>
            <person name="Sharon I."/>
            <person name="Castelle C.J."/>
            <person name="Probst A.J."/>
            <person name="Thomas B.C."/>
            <person name="Singh A."/>
            <person name="Wilkins M.J."/>
            <person name="Karaoz U."/>
            <person name="Brodie E.L."/>
            <person name="Williams K.H."/>
            <person name="Hubbard S.S."/>
            <person name="Banfield J.F."/>
        </authorList>
    </citation>
    <scope>NUCLEOTIDE SEQUENCE [LARGE SCALE GENOMIC DNA]</scope>
</reference>
<dbReference type="Proteomes" id="UP000177235">
    <property type="component" value="Unassembled WGS sequence"/>
</dbReference>
<sequence>METPLTASAQKIDKLHDRLMIAAQKSGIPDAVFQKALEYPGTELEDKIAAFMIEFSKKASGIVTPIAAKDTGLIPQGWKVKKGGDRLEGDVDLAKLDYSSCPVRDDEEYVSGETMMKRAKEVNAIGSVGLAADLLKAQDEGKEIFPVESRGVHYFIMPLTELQDDDGDDGSGNVAYFNWNGKRWKLNFNWLDNNFNRNDRFLRRRYYLLAPTSVGASFMNCCFCHPPSIFPTSTSGEEIAMYLLLSMAFSSQASCRKNFRVSSLMLAF</sequence>
<dbReference type="AlphaFoldDB" id="A0A1F5Q9I1"/>
<evidence type="ECO:0000313" key="2">
    <source>
        <dbReference type="Proteomes" id="UP000177235"/>
    </source>
</evidence>
<dbReference type="EMBL" id="MFFF01000025">
    <property type="protein sequence ID" value="OGE98854.1"/>
    <property type="molecule type" value="Genomic_DNA"/>
</dbReference>
<accession>A0A1F5Q9I1</accession>
<comment type="caution">
    <text evidence="1">The sequence shown here is derived from an EMBL/GenBank/DDBJ whole genome shotgun (WGS) entry which is preliminary data.</text>
</comment>
<protein>
    <submittedName>
        <fullName evidence="1">Uncharacterized protein</fullName>
    </submittedName>
</protein>
<proteinExistence type="predicted"/>